<dbReference type="EMBL" id="BGZK01000364">
    <property type="protein sequence ID" value="GBP39365.1"/>
    <property type="molecule type" value="Genomic_DNA"/>
</dbReference>
<keyword evidence="2" id="KW-1185">Reference proteome</keyword>
<sequence length="251" mass="28424">MTYLRAAGPRPVTRICPFSLSQQQNELARNAPSAFYMRYPRCSIAEIGTLTSTIDVAKLHHKPMYTSSMSQEIRCMDFNSAHDAESDTERRGACRIGSCVAIVQQIGKNKRDNEEKKSKIDINIEFNDERYNLQFKKNLNKTNLTIQNIGRCCSFDKTASNKDPRVVKSLNVPTNRTLPSAHWQQGVLQQESKNEMHSLDAVQLHSETGHVSRLAALVTFLTYNSGKRSSSAAVALEEAIMWRRYIDHAEK</sequence>
<reference evidence="1 2" key="1">
    <citation type="journal article" date="2019" name="Commun. Biol.">
        <title>The bagworm genome reveals a unique fibroin gene that provides high tensile strength.</title>
        <authorList>
            <person name="Kono N."/>
            <person name="Nakamura H."/>
            <person name="Ohtoshi R."/>
            <person name="Tomita M."/>
            <person name="Numata K."/>
            <person name="Arakawa K."/>
        </authorList>
    </citation>
    <scope>NUCLEOTIDE SEQUENCE [LARGE SCALE GENOMIC DNA]</scope>
</reference>
<accession>A0A4C1VNL5</accession>
<evidence type="ECO:0000313" key="2">
    <source>
        <dbReference type="Proteomes" id="UP000299102"/>
    </source>
</evidence>
<dbReference type="AlphaFoldDB" id="A0A4C1VNL5"/>
<organism evidence="1 2">
    <name type="scientific">Eumeta variegata</name>
    <name type="common">Bagworm moth</name>
    <name type="synonym">Eumeta japonica</name>
    <dbReference type="NCBI Taxonomy" id="151549"/>
    <lineage>
        <taxon>Eukaryota</taxon>
        <taxon>Metazoa</taxon>
        <taxon>Ecdysozoa</taxon>
        <taxon>Arthropoda</taxon>
        <taxon>Hexapoda</taxon>
        <taxon>Insecta</taxon>
        <taxon>Pterygota</taxon>
        <taxon>Neoptera</taxon>
        <taxon>Endopterygota</taxon>
        <taxon>Lepidoptera</taxon>
        <taxon>Glossata</taxon>
        <taxon>Ditrysia</taxon>
        <taxon>Tineoidea</taxon>
        <taxon>Psychidae</taxon>
        <taxon>Oiketicinae</taxon>
        <taxon>Eumeta</taxon>
    </lineage>
</organism>
<dbReference type="Proteomes" id="UP000299102">
    <property type="component" value="Unassembled WGS sequence"/>
</dbReference>
<comment type="caution">
    <text evidence="1">The sequence shown here is derived from an EMBL/GenBank/DDBJ whole genome shotgun (WGS) entry which is preliminary data.</text>
</comment>
<protein>
    <submittedName>
        <fullName evidence="1">Uncharacterized protein</fullName>
    </submittedName>
</protein>
<gene>
    <name evidence="1" type="ORF">EVAR_24347_1</name>
</gene>
<proteinExistence type="predicted"/>
<evidence type="ECO:0000313" key="1">
    <source>
        <dbReference type="EMBL" id="GBP39365.1"/>
    </source>
</evidence>
<name>A0A4C1VNL5_EUMVA</name>